<gene>
    <name evidence="2" type="ORF">EDB81DRAFT_920955</name>
</gene>
<dbReference type="EMBL" id="JAGMUV010000033">
    <property type="protein sequence ID" value="KAH7114055.1"/>
    <property type="molecule type" value="Genomic_DNA"/>
</dbReference>
<dbReference type="AlphaFoldDB" id="A0A9P9D7A0"/>
<dbReference type="InterPro" id="IPR001810">
    <property type="entry name" value="F-box_dom"/>
</dbReference>
<name>A0A9P9D7A0_9HYPO</name>
<sequence>MESASVPSPVPPSPLIQRLPNELLVQIFSFLHSPSNLQERLREDTVKIARPIDARTDAPIKNASLVCRLWRQSVLQFLFRYVVWSFQRFYKPKSGDIASQIQILDFVKHNGLSRVVESFTILMDPPKEAGGFRYPDGQFWGLLPPDDCPPQPPTSWDLLWSVVSTESPKFSSTQRPVSADGLSAREANASPQQLWDNNWLWQTIFGELDPLRITLIGSADIISSLLSRSVDLTSELAFNSHYHVLSLSRTPRSVAHPGNLGIAGSPTPSDLFSIRDWTSLLVNEGSFVPVYSTYDFFHYSLPTLLPVILSPKDPSFTGLQKTLRSFSYIGTFPLSRHIRDVVIPYCPPVEHLYIQIMPRALDPWPSGKLAHIDIADLWLECDTAYSLIMREVFGPDAELGLKSLQVF</sequence>
<feature type="domain" description="F-box" evidence="1">
    <location>
        <begin position="16"/>
        <end position="76"/>
    </location>
</feature>
<dbReference type="Pfam" id="PF12937">
    <property type="entry name" value="F-box-like"/>
    <property type="match status" value="1"/>
</dbReference>
<dbReference type="OrthoDB" id="5296720at2759"/>
<protein>
    <recommendedName>
        <fullName evidence="1">F-box domain-containing protein</fullName>
    </recommendedName>
</protein>
<comment type="caution">
    <text evidence="2">The sequence shown here is derived from an EMBL/GenBank/DDBJ whole genome shotgun (WGS) entry which is preliminary data.</text>
</comment>
<organism evidence="2 3">
    <name type="scientific">Dactylonectria macrodidyma</name>
    <dbReference type="NCBI Taxonomy" id="307937"/>
    <lineage>
        <taxon>Eukaryota</taxon>
        <taxon>Fungi</taxon>
        <taxon>Dikarya</taxon>
        <taxon>Ascomycota</taxon>
        <taxon>Pezizomycotina</taxon>
        <taxon>Sordariomycetes</taxon>
        <taxon>Hypocreomycetidae</taxon>
        <taxon>Hypocreales</taxon>
        <taxon>Nectriaceae</taxon>
        <taxon>Dactylonectria</taxon>
    </lineage>
</organism>
<dbReference type="Gene3D" id="1.20.1280.50">
    <property type="match status" value="1"/>
</dbReference>
<evidence type="ECO:0000313" key="3">
    <source>
        <dbReference type="Proteomes" id="UP000738349"/>
    </source>
</evidence>
<keyword evidence="3" id="KW-1185">Reference proteome</keyword>
<dbReference type="Proteomes" id="UP000738349">
    <property type="component" value="Unassembled WGS sequence"/>
</dbReference>
<reference evidence="2" key="1">
    <citation type="journal article" date="2021" name="Nat. Commun.">
        <title>Genetic determinants of endophytism in the Arabidopsis root mycobiome.</title>
        <authorList>
            <person name="Mesny F."/>
            <person name="Miyauchi S."/>
            <person name="Thiergart T."/>
            <person name="Pickel B."/>
            <person name="Atanasova L."/>
            <person name="Karlsson M."/>
            <person name="Huettel B."/>
            <person name="Barry K.W."/>
            <person name="Haridas S."/>
            <person name="Chen C."/>
            <person name="Bauer D."/>
            <person name="Andreopoulos W."/>
            <person name="Pangilinan J."/>
            <person name="LaButti K."/>
            <person name="Riley R."/>
            <person name="Lipzen A."/>
            <person name="Clum A."/>
            <person name="Drula E."/>
            <person name="Henrissat B."/>
            <person name="Kohler A."/>
            <person name="Grigoriev I.V."/>
            <person name="Martin F.M."/>
            <person name="Hacquard S."/>
        </authorList>
    </citation>
    <scope>NUCLEOTIDE SEQUENCE</scope>
    <source>
        <strain evidence="2">MPI-CAGE-AT-0147</strain>
    </source>
</reference>
<accession>A0A9P9D7A0</accession>
<proteinExistence type="predicted"/>
<evidence type="ECO:0000313" key="2">
    <source>
        <dbReference type="EMBL" id="KAH7114055.1"/>
    </source>
</evidence>
<evidence type="ECO:0000259" key="1">
    <source>
        <dbReference type="Pfam" id="PF12937"/>
    </source>
</evidence>